<dbReference type="InterPro" id="IPR027022">
    <property type="entry name" value="ABC_permease_BceB-typ"/>
</dbReference>
<evidence type="ECO:0000256" key="3">
    <source>
        <dbReference type="ARBA" id="ARBA00022692"/>
    </source>
</evidence>
<feature type="transmembrane region" description="Helical" evidence="6">
    <location>
        <begin position="634"/>
        <end position="656"/>
    </location>
</feature>
<reference evidence="8 10" key="1">
    <citation type="submission" date="2015-09" db="EMBL/GenBank/DDBJ databases">
        <authorList>
            <consortium name="Pathogen Informatics"/>
        </authorList>
    </citation>
    <scope>NUCLEOTIDE SEQUENCE [LARGE SCALE GENOMIC DNA]</scope>
    <source>
        <strain evidence="8 10">2789STDY5834885</strain>
    </source>
</reference>
<dbReference type="Pfam" id="PF02687">
    <property type="entry name" value="FtsX"/>
    <property type="match status" value="2"/>
</dbReference>
<feature type="transmembrane region" description="Helical" evidence="6">
    <location>
        <begin position="598"/>
        <end position="619"/>
    </location>
</feature>
<dbReference type="EMBL" id="JAKNFS010000015">
    <property type="protein sequence ID" value="MCG4766142.1"/>
    <property type="molecule type" value="Genomic_DNA"/>
</dbReference>
<name>A0A174HYS1_9FIRM</name>
<keyword evidence="2 6" id="KW-1003">Cell membrane</keyword>
<proteinExistence type="inferred from homology"/>
<feature type="transmembrane region" description="Helical" evidence="6">
    <location>
        <begin position="103"/>
        <end position="129"/>
    </location>
</feature>
<evidence type="ECO:0000256" key="4">
    <source>
        <dbReference type="ARBA" id="ARBA00022989"/>
    </source>
</evidence>
<keyword evidence="5 6" id="KW-0472">Membrane</keyword>
<dbReference type="Proteomes" id="UP001199915">
    <property type="component" value="Unassembled WGS sequence"/>
</dbReference>
<evidence type="ECO:0000313" key="9">
    <source>
        <dbReference type="EMBL" id="MCG4766142.1"/>
    </source>
</evidence>
<comment type="similarity">
    <text evidence="6">Belongs to the ABC-4 integral membrane protein family.</text>
</comment>
<feature type="transmembrane region" description="Helical" evidence="6">
    <location>
        <begin position="21"/>
        <end position="42"/>
    </location>
</feature>
<feature type="transmembrane region" description="Helical" evidence="6">
    <location>
        <begin position="62"/>
        <end position="82"/>
    </location>
</feature>
<dbReference type="InterPro" id="IPR003838">
    <property type="entry name" value="ABC3_permease_C"/>
</dbReference>
<sequence length="666" mass="74933">MNNLLYARLAKTNLSKNRQNILPYLLSCIGTVVMFFIMDTLAQGSGFDSMIGKDTILTVMGMGTYIIGLFAVIFLIYSNSFLAKRRKKEFGLFQILGMEKKHLAKILFFESLYLWAASLGIGILLGVLLYRLLFLVLMKLTGLNGTIGFAFSAKAVGSTMLLFGLTFVINFLLSLRQIHVSQPVELLHGGAQGEREPKTKLLTAVLGFMLLGVGYYLALTSQSSMDALDKFFNAIALVMVGTYCLFSAGSIAFLKILKKNKNYYYQTRHFTSISGMLYRMKQNAVGLANICILSTGVLLVISISTCLWTGIEEVTYTRFPHQISIEANTGVSGIMKTVEPVSQKMIEEVKTGIDQHLEEKQLRKKYESDQRYYVMLADVDRNKVEKTQSDDAAASTLIKIMEESEYNQVTGEQVELEPGQALVFQAKQKNYGYDTIELGNQTYEVKKWNTDKKSYILDEKTQVYETMTVVTRNHEAKEAYAAVQGKEPEGYSWEYALDLIGDAGEQITVGDEIETILTESSFNGWVEVREKERNTVYSLYGSLLFLGVFVGTLFLMGAVMIIYYKQVSEGFDDRKRFQIMQKVGMSRKEIRQTIQSQVVTVFFLPLAVAVVHTMVAFPLTRRIMAMLNFPDSNLFLAATAITIAAFAVVYLIVYVLTARAYYKIVE</sequence>
<dbReference type="Proteomes" id="UP000095709">
    <property type="component" value="Unassembled WGS sequence"/>
</dbReference>
<dbReference type="PIRSF" id="PIRSF018968">
    <property type="entry name" value="ABC_permease_BceB"/>
    <property type="match status" value="1"/>
</dbReference>
<feature type="domain" description="ABC3 transporter permease C-terminal" evidence="7">
    <location>
        <begin position="65"/>
        <end position="177"/>
    </location>
</feature>
<feature type="domain" description="ABC3 transporter permease C-terminal" evidence="7">
    <location>
        <begin position="549"/>
        <end position="663"/>
    </location>
</feature>
<evidence type="ECO:0000256" key="1">
    <source>
        <dbReference type="ARBA" id="ARBA00004651"/>
    </source>
</evidence>
<evidence type="ECO:0000256" key="6">
    <source>
        <dbReference type="PIRNR" id="PIRNR018968"/>
    </source>
</evidence>
<evidence type="ECO:0000313" key="8">
    <source>
        <dbReference type="EMBL" id="CUO77975.1"/>
    </source>
</evidence>
<protein>
    <submittedName>
        <fullName evidence="9">ABC transporter permease</fullName>
    </submittedName>
    <submittedName>
        <fullName evidence="8">FtsX-like permease family</fullName>
    </submittedName>
</protein>
<feature type="transmembrane region" description="Helical" evidence="6">
    <location>
        <begin position="539"/>
        <end position="564"/>
    </location>
</feature>
<keyword evidence="3 6" id="KW-0812">Transmembrane</keyword>
<dbReference type="GO" id="GO:0055085">
    <property type="term" value="P:transmembrane transport"/>
    <property type="evidence" value="ECO:0007669"/>
    <property type="project" value="UniProtKB-UniRule"/>
</dbReference>
<feature type="transmembrane region" description="Helical" evidence="6">
    <location>
        <begin position="286"/>
        <end position="311"/>
    </location>
</feature>
<dbReference type="EMBL" id="CZAL01000002">
    <property type="protein sequence ID" value="CUO77975.1"/>
    <property type="molecule type" value="Genomic_DNA"/>
</dbReference>
<evidence type="ECO:0000256" key="5">
    <source>
        <dbReference type="ARBA" id="ARBA00023136"/>
    </source>
</evidence>
<comment type="subcellular location">
    <subcellularLocation>
        <location evidence="1 6">Cell membrane</location>
        <topology evidence="1 6">Multi-pass membrane protein</topology>
    </subcellularLocation>
</comment>
<feature type="transmembrane region" description="Helical" evidence="6">
    <location>
        <begin position="201"/>
        <end position="219"/>
    </location>
</feature>
<keyword evidence="6" id="KW-0813">Transport</keyword>
<dbReference type="InterPro" id="IPR052536">
    <property type="entry name" value="ABC-4_Integral_Memb_Prot"/>
</dbReference>
<feature type="transmembrane region" description="Helical" evidence="6">
    <location>
        <begin position="231"/>
        <end position="254"/>
    </location>
</feature>
<gene>
    <name evidence="8" type="ORF">ERS852498_00455</name>
    <name evidence="9" type="ORF">L0N21_11580</name>
</gene>
<dbReference type="AlphaFoldDB" id="A0A174HYS1"/>
<evidence type="ECO:0000313" key="10">
    <source>
        <dbReference type="Proteomes" id="UP000095709"/>
    </source>
</evidence>
<dbReference type="PANTHER" id="PTHR46795">
    <property type="entry name" value="ABC TRANSPORTER PERMEASE-RELATED-RELATED"/>
    <property type="match status" value="1"/>
</dbReference>
<dbReference type="RefSeq" id="WP_055265301.1">
    <property type="nucleotide sequence ID" value="NZ_CAXSRP010000004.1"/>
</dbReference>
<organism evidence="8 10">
    <name type="scientific">Fusicatenibacter saccharivorans</name>
    <dbReference type="NCBI Taxonomy" id="1150298"/>
    <lineage>
        <taxon>Bacteria</taxon>
        <taxon>Bacillati</taxon>
        <taxon>Bacillota</taxon>
        <taxon>Clostridia</taxon>
        <taxon>Lachnospirales</taxon>
        <taxon>Lachnospiraceae</taxon>
        <taxon>Fusicatenibacter</taxon>
    </lineage>
</organism>
<evidence type="ECO:0000259" key="7">
    <source>
        <dbReference type="Pfam" id="PF02687"/>
    </source>
</evidence>
<reference evidence="9" key="2">
    <citation type="submission" date="2022-01" db="EMBL/GenBank/DDBJ databases">
        <title>Collection of gut derived symbiotic bacterial strains cultured from healthy donors.</title>
        <authorList>
            <person name="Lin H."/>
            <person name="Kohout C."/>
            <person name="Waligurski E."/>
            <person name="Pamer E.G."/>
        </authorList>
    </citation>
    <scope>NUCLEOTIDE SEQUENCE</scope>
    <source>
        <strain evidence="9">DFI.5.49</strain>
    </source>
</reference>
<accession>A0A174HYS1</accession>
<dbReference type="GO" id="GO:0005886">
    <property type="term" value="C:plasma membrane"/>
    <property type="evidence" value="ECO:0007669"/>
    <property type="project" value="UniProtKB-SubCell"/>
</dbReference>
<dbReference type="PANTHER" id="PTHR46795:SF3">
    <property type="entry name" value="ABC TRANSPORTER PERMEASE"/>
    <property type="match status" value="1"/>
</dbReference>
<feature type="transmembrane region" description="Helical" evidence="6">
    <location>
        <begin position="149"/>
        <end position="173"/>
    </location>
</feature>
<evidence type="ECO:0000256" key="2">
    <source>
        <dbReference type="ARBA" id="ARBA00022475"/>
    </source>
</evidence>
<keyword evidence="4 6" id="KW-1133">Transmembrane helix</keyword>